<dbReference type="EMBL" id="CM017323">
    <property type="protein sequence ID" value="KAE8023055.1"/>
    <property type="molecule type" value="Genomic_DNA"/>
</dbReference>
<dbReference type="InterPro" id="IPR017451">
    <property type="entry name" value="F-box-assoc_interact_dom"/>
</dbReference>
<dbReference type="NCBIfam" id="TIGR01640">
    <property type="entry name" value="F_box_assoc_1"/>
    <property type="match status" value="1"/>
</dbReference>
<dbReference type="OrthoDB" id="687122at2759"/>
<feature type="domain" description="F-box associated beta-propeller type 3" evidence="1">
    <location>
        <begin position="50"/>
        <end position="357"/>
    </location>
</feature>
<name>A0A5N6R2L4_9ROSI</name>
<accession>A0A5N6R2L4</accession>
<dbReference type="PANTHER" id="PTHR31111">
    <property type="entry name" value="BNAA05G37150D PROTEIN-RELATED"/>
    <property type="match status" value="1"/>
</dbReference>
<reference evidence="2 3" key="1">
    <citation type="submission" date="2019-06" db="EMBL/GenBank/DDBJ databases">
        <title>A chromosomal-level reference genome of Carpinus fangiana (Coryloideae, Betulaceae).</title>
        <authorList>
            <person name="Yang X."/>
            <person name="Wang Z."/>
            <person name="Zhang L."/>
            <person name="Hao G."/>
            <person name="Liu J."/>
            <person name="Yang Y."/>
        </authorList>
    </citation>
    <scope>NUCLEOTIDE SEQUENCE [LARGE SCALE GENOMIC DNA]</scope>
    <source>
        <strain evidence="2">Cfa_2016G</strain>
        <tissue evidence="2">Leaf</tissue>
    </source>
</reference>
<protein>
    <recommendedName>
        <fullName evidence="1">F-box associated beta-propeller type 3 domain-containing protein</fullName>
    </recommendedName>
</protein>
<organism evidence="2 3">
    <name type="scientific">Carpinus fangiana</name>
    <dbReference type="NCBI Taxonomy" id="176857"/>
    <lineage>
        <taxon>Eukaryota</taxon>
        <taxon>Viridiplantae</taxon>
        <taxon>Streptophyta</taxon>
        <taxon>Embryophyta</taxon>
        <taxon>Tracheophyta</taxon>
        <taxon>Spermatophyta</taxon>
        <taxon>Magnoliopsida</taxon>
        <taxon>eudicotyledons</taxon>
        <taxon>Gunneridae</taxon>
        <taxon>Pentapetalae</taxon>
        <taxon>rosids</taxon>
        <taxon>fabids</taxon>
        <taxon>Fagales</taxon>
        <taxon>Betulaceae</taxon>
        <taxon>Carpinus</taxon>
    </lineage>
</organism>
<evidence type="ECO:0000313" key="2">
    <source>
        <dbReference type="EMBL" id="KAE8023055.1"/>
    </source>
</evidence>
<gene>
    <name evidence="2" type="ORF">FH972_008807</name>
</gene>
<dbReference type="AlphaFoldDB" id="A0A5N6R2L4"/>
<evidence type="ECO:0000313" key="3">
    <source>
        <dbReference type="Proteomes" id="UP000327013"/>
    </source>
</evidence>
<dbReference type="InterPro" id="IPR013187">
    <property type="entry name" value="F-box-assoc_dom_typ3"/>
</dbReference>
<proteinExistence type="predicted"/>
<evidence type="ECO:0000259" key="1">
    <source>
        <dbReference type="Pfam" id="PF08268"/>
    </source>
</evidence>
<keyword evidence="3" id="KW-1185">Reference proteome</keyword>
<dbReference type="PANTHER" id="PTHR31111:SF138">
    <property type="entry name" value="F-BOX ASSOCIATED DOMAIN-CONTAINING PROTEIN"/>
    <property type="match status" value="1"/>
</dbReference>
<dbReference type="Pfam" id="PF08268">
    <property type="entry name" value="FBA_3"/>
    <property type="match status" value="1"/>
</dbReference>
<sequence>MSLVRFRSAGQYVRYCHSLTRCRSFSRRHLSTSTAEPHLLVSAYKVDSSEQHFFSVPVLPELCLGPATSLLTLKTEPMGLASSQYLNGLFCFHHADYPYYFAGPILAYNPTTQETINIPLDRPRNDAAETWNITTHFGFDPSTNSHKVLRIRWTEALPESIPRALKMEFNILTLGKETMSWREIDPVVPFDYVKYASGGRSVCLNGALHWIHRYGDSIVAFDVRDEKFRLIPYPEGYTEGVNASELVRPERLVEIGGCLALIVSEGKNALETKYLVEEQMLELWVLKDYHNHVWVKEIIRLPFRWDDSGRPFPIGTLPTGELLMKPFCLYKSPAWVLFYHREEKYFKKIDIPGLPEWVTSGCPTLKFVHCYVGSAGLTNGVSNEPPHGDLNEDSKENGSS</sequence>
<dbReference type="Proteomes" id="UP000327013">
    <property type="component" value="Chromosome 3"/>
</dbReference>